<gene>
    <name evidence="1" type="ORF">TGRUB_434100</name>
</gene>
<evidence type="ECO:0000313" key="1">
    <source>
        <dbReference type="EMBL" id="KFG56614.1"/>
    </source>
</evidence>
<dbReference type="OrthoDB" id="10343525at2759"/>
<comment type="caution">
    <text evidence="1">The sequence shown here is derived from an EMBL/GenBank/DDBJ whole genome shotgun (WGS) entry which is preliminary data.</text>
</comment>
<dbReference type="Proteomes" id="UP000028834">
    <property type="component" value="Unassembled WGS sequence"/>
</dbReference>
<accession>A0A086LIZ6</accession>
<dbReference type="VEuPathDB" id="ToxoDB:TGRUB_434100"/>
<feature type="non-terminal residue" evidence="1">
    <location>
        <position position="1"/>
    </location>
</feature>
<dbReference type="EMBL" id="AFYV02003158">
    <property type="protein sequence ID" value="KFG56614.1"/>
    <property type="molecule type" value="Genomic_DNA"/>
</dbReference>
<organism evidence="1 2">
    <name type="scientific">Toxoplasma gondii RUB</name>
    <dbReference type="NCBI Taxonomy" id="935652"/>
    <lineage>
        <taxon>Eukaryota</taxon>
        <taxon>Sar</taxon>
        <taxon>Alveolata</taxon>
        <taxon>Apicomplexa</taxon>
        <taxon>Conoidasida</taxon>
        <taxon>Coccidia</taxon>
        <taxon>Eucoccidiorida</taxon>
        <taxon>Eimeriorina</taxon>
        <taxon>Sarcocystidae</taxon>
        <taxon>Toxoplasma</taxon>
    </lineage>
</organism>
<name>A0A086LIZ6_TOXGO</name>
<evidence type="ECO:0000313" key="2">
    <source>
        <dbReference type="Proteomes" id="UP000028834"/>
    </source>
</evidence>
<reference evidence="1 2" key="1">
    <citation type="submission" date="2014-05" db="EMBL/GenBank/DDBJ databases">
        <authorList>
            <person name="Sibley D."/>
            <person name="Venepally P."/>
            <person name="Karamycheva S."/>
            <person name="Hadjithomas M."/>
            <person name="Khan A."/>
            <person name="Brunk B."/>
            <person name="Roos D."/>
            <person name="Caler E."/>
            <person name="Lorenzi H."/>
        </authorList>
    </citation>
    <scope>NUCLEOTIDE SEQUENCE [LARGE SCALE GENOMIC DNA]</scope>
    <source>
        <strain evidence="1 2">RUB</strain>
    </source>
</reference>
<protein>
    <submittedName>
        <fullName evidence="1">Uncharacterized protein</fullName>
    </submittedName>
</protein>
<proteinExistence type="predicted"/>
<dbReference type="AlphaFoldDB" id="A0A086LIZ6"/>
<sequence length="95" mass="10191">KTTIAGVIGAAAEYNDTPAGQQYPVQGLRLPLLGGGIFRRNRSLESIGRANAEGTSLAITRYGPNFELQYMYDPSNAALHGLQEAESTYLASMLD</sequence>